<gene>
    <name evidence="8" type="ORF">L0664_04435</name>
</gene>
<keyword evidence="2" id="KW-0229">DNA integration</keyword>
<feature type="domain" description="Tyr recombinase" evidence="6">
    <location>
        <begin position="203"/>
        <end position="380"/>
    </location>
</feature>
<evidence type="ECO:0000259" key="7">
    <source>
        <dbReference type="PROSITE" id="PS51900"/>
    </source>
</evidence>
<dbReference type="InterPro" id="IPR013762">
    <property type="entry name" value="Integrase-like_cat_sf"/>
</dbReference>
<evidence type="ECO:0000256" key="2">
    <source>
        <dbReference type="ARBA" id="ARBA00022908"/>
    </source>
</evidence>
<organism evidence="8 9">
    <name type="scientific">Octadecabacter dasysiphoniae</name>
    <dbReference type="NCBI Taxonomy" id="2909341"/>
    <lineage>
        <taxon>Bacteria</taxon>
        <taxon>Pseudomonadati</taxon>
        <taxon>Pseudomonadota</taxon>
        <taxon>Alphaproteobacteria</taxon>
        <taxon>Rhodobacterales</taxon>
        <taxon>Roseobacteraceae</taxon>
        <taxon>Octadecabacter</taxon>
    </lineage>
</organism>
<evidence type="ECO:0000313" key="8">
    <source>
        <dbReference type="EMBL" id="MCF2870306.1"/>
    </source>
</evidence>
<dbReference type="InterPro" id="IPR002104">
    <property type="entry name" value="Integrase_catalytic"/>
</dbReference>
<dbReference type="Gene3D" id="1.10.443.10">
    <property type="entry name" value="Intergrase catalytic core"/>
    <property type="match status" value="1"/>
</dbReference>
<evidence type="ECO:0000256" key="3">
    <source>
        <dbReference type="ARBA" id="ARBA00023125"/>
    </source>
</evidence>
<dbReference type="Gene3D" id="3.30.160.390">
    <property type="entry name" value="Integrase, DNA-binding domain"/>
    <property type="match status" value="1"/>
</dbReference>
<dbReference type="InterPro" id="IPR011010">
    <property type="entry name" value="DNA_brk_join_enz"/>
</dbReference>
<dbReference type="Proteomes" id="UP001200557">
    <property type="component" value="Unassembled WGS sequence"/>
</dbReference>
<dbReference type="PANTHER" id="PTHR30629:SF2">
    <property type="entry name" value="PROPHAGE INTEGRASE INTS-RELATED"/>
    <property type="match status" value="1"/>
</dbReference>
<keyword evidence="3 5" id="KW-0238">DNA-binding</keyword>
<dbReference type="Pfam" id="PF13356">
    <property type="entry name" value="Arm-DNA-bind_3"/>
    <property type="match status" value="1"/>
</dbReference>
<name>A0ABS9CSV9_9RHOB</name>
<dbReference type="InterPro" id="IPR053876">
    <property type="entry name" value="Phage_int_M"/>
</dbReference>
<evidence type="ECO:0000256" key="5">
    <source>
        <dbReference type="PROSITE-ProRule" id="PRU01248"/>
    </source>
</evidence>
<evidence type="ECO:0000313" key="9">
    <source>
        <dbReference type="Proteomes" id="UP001200557"/>
    </source>
</evidence>
<reference evidence="8 9" key="1">
    <citation type="submission" date="2022-01" db="EMBL/GenBank/DDBJ databases">
        <title>Octadecabacter sp. nov., isolated from a marine alga.</title>
        <authorList>
            <person name="Jin M.S."/>
            <person name="Kim H.M."/>
            <person name="Han D.M."/>
            <person name="Jung J.J."/>
            <person name="Jeon C.O."/>
        </authorList>
    </citation>
    <scope>NUCLEOTIDE SEQUENCE [LARGE SCALE GENOMIC DNA]</scope>
    <source>
        <strain evidence="8 9">G9-8</strain>
    </source>
</reference>
<dbReference type="CDD" id="cd00801">
    <property type="entry name" value="INT_P4_C"/>
    <property type="match status" value="1"/>
</dbReference>
<sequence>MKLTDTQCRTAKATKRVTKLGDGDGLFLAIRPTGHKSWQFYYRHSGKQKIIVFGSYPELSLAKARQLRVEARTQVAAGLDPMGERKAAEQVESTGPLPTWRDVAEEFEAKRDKEGAAKATLDKLAWCLEITYGAFGSRPIDQISAKDVLDLLQSIEAKGQFETAKRLRSVCSRVFRFGVATLRCERDPAADLKGALTAVPVKHHAAIFDLEGIGGLMRAVRSYAGSPITRAGLLILAYTFLRPGEVRHLEWADVNFDAARIKIPAERMKQRRAHIVPLATQTVAVLKEIKQHTWASDLILPGHGAGRVLSENTMNAALRRMDYSRDEMVSHGFRRIASTRLNEMGWNRDWIERQLAHVEGNNVRRAYNAAEYLEGRTEMMQGYADHLDKLARQD</sequence>
<protein>
    <submittedName>
        <fullName evidence="8">Tyrosine-type recombinase/integrase</fullName>
    </submittedName>
</protein>
<keyword evidence="4" id="KW-0233">DNA recombination</keyword>
<dbReference type="PANTHER" id="PTHR30629">
    <property type="entry name" value="PROPHAGE INTEGRASE"/>
    <property type="match status" value="1"/>
</dbReference>
<comment type="similarity">
    <text evidence="1">Belongs to the 'phage' integrase family.</text>
</comment>
<dbReference type="InterPro" id="IPR025166">
    <property type="entry name" value="Integrase_DNA_bind_dom"/>
</dbReference>
<dbReference type="RefSeq" id="WP_235224411.1">
    <property type="nucleotide sequence ID" value="NZ_JAKGAQ010000001.1"/>
</dbReference>
<dbReference type="Pfam" id="PF22022">
    <property type="entry name" value="Phage_int_M"/>
    <property type="match status" value="1"/>
</dbReference>
<feature type="domain" description="Core-binding (CB)" evidence="7">
    <location>
        <begin position="98"/>
        <end position="179"/>
    </location>
</feature>
<dbReference type="InterPro" id="IPR010998">
    <property type="entry name" value="Integrase_recombinase_N"/>
</dbReference>
<dbReference type="Gene3D" id="1.10.150.130">
    <property type="match status" value="1"/>
</dbReference>
<comment type="caution">
    <text evidence="8">The sequence shown here is derived from an EMBL/GenBank/DDBJ whole genome shotgun (WGS) entry which is preliminary data.</text>
</comment>
<evidence type="ECO:0000256" key="1">
    <source>
        <dbReference type="ARBA" id="ARBA00008857"/>
    </source>
</evidence>
<proteinExistence type="inferred from homology"/>
<dbReference type="InterPro" id="IPR050808">
    <property type="entry name" value="Phage_Integrase"/>
</dbReference>
<dbReference type="EMBL" id="JAKGAQ010000001">
    <property type="protein sequence ID" value="MCF2870306.1"/>
    <property type="molecule type" value="Genomic_DNA"/>
</dbReference>
<dbReference type="InterPro" id="IPR038488">
    <property type="entry name" value="Integrase_DNA-bd_sf"/>
</dbReference>
<dbReference type="PROSITE" id="PS51898">
    <property type="entry name" value="TYR_RECOMBINASE"/>
    <property type="match status" value="1"/>
</dbReference>
<evidence type="ECO:0000259" key="6">
    <source>
        <dbReference type="PROSITE" id="PS51898"/>
    </source>
</evidence>
<keyword evidence="9" id="KW-1185">Reference proteome</keyword>
<evidence type="ECO:0000256" key="4">
    <source>
        <dbReference type="ARBA" id="ARBA00023172"/>
    </source>
</evidence>
<dbReference type="Pfam" id="PF00589">
    <property type="entry name" value="Phage_integrase"/>
    <property type="match status" value="1"/>
</dbReference>
<accession>A0ABS9CSV9</accession>
<dbReference type="PROSITE" id="PS51900">
    <property type="entry name" value="CB"/>
    <property type="match status" value="1"/>
</dbReference>
<dbReference type="InterPro" id="IPR044068">
    <property type="entry name" value="CB"/>
</dbReference>
<dbReference type="SUPFAM" id="SSF56349">
    <property type="entry name" value="DNA breaking-rejoining enzymes"/>
    <property type="match status" value="1"/>
</dbReference>